<dbReference type="Pfam" id="PF12710">
    <property type="entry name" value="HAD"/>
    <property type="match status" value="1"/>
</dbReference>
<dbReference type="EMBL" id="CAEZUA010000062">
    <property type="protein sequence ID" value="CAB4592614.1"/>
    <property type="molecule type" value="Genomic_DNA"/>
</dbReference>
<dbReference type="AlphaFoldDB" id="A0A6J6G063"/>
<dbReference type="NCBIfam" id="TIGR01488">
    <property type="entry name" value="HAD-SF-IB"/>
    <property type="match status" value="1"/>
</dbReference>
<accession>A0A6J6G063</accession>
<proteinExistence type="predicted"/>
<dbReference type="Gene3D" id="1.20.1440.100">
    <property type="entry name" value="SG protein - dephosphorylation function"/>
    <property type="match status" value="1"/>
</dbReference>
<reference evidence="1" key="1">
    <citation type="submission" date="2020-05" db="EMBL/GenBank/DDBJ databases">
        <authorList>
            <person name="Chiriac C."/>
            <person name="Salcher M."/>
            <person name="Ghai R."/>
            <person name="Kavagutti S V."/>
        </authorList>
    </citation>
    <scope>NUCLEOTIDE SEQUENCE</scope>
</reference>
<dbReference type="InterPro" id="IPR023214">
    <property type="entry name" value="HAD_sf"/>
</dbReference>
<dbReference type="SUPFAM" id="SSF56784">
    <property type="entry name" value="HAD-like"/>
    <property type="match status" value="1"/>
</dbReference>
<dbReference type="PANTHER" id="PTHR43344">
    <property type="entry name" value="PHOSPHOSERINE PHOSPHATASE"/>
    <property type="match status" value="1"/>
</dbReference>
<dbReference type="Gene3D" id="3.40.50.1000">
    <property type="entry name" value="HAD superfamily/HAD-like"/>
    <property type="match status" value="1"/>
</dbReference>
<dbReference type="InterPro" id="IPR036412">
    <property type="entry name" value="HAD-like_sf"/>
</dbReference>
<dbReference type="NCBIfam" id="TIGR01490">
    <property type="entry name" value="HAD-SF-IB-hyp1"/>
    <property type="match status" value="1"/>
</dbReference>
<evidence type="ECO:0000313" key="1">
    <source>
        <dbReference type="EMBL" id="CAB4592614.1"/>
    </source>
</evidence>
<name>A0A6J6G063_9ZZZZ</name>
<dbReference type="CDD" id="cd02612">
    <property type="entry name" value="HAD_PGPPase"/>
    <property type="match status" value="1"/>
</dbReference>
<organism evidence="1">
    <name type="scientific">freshwater metagenome</name>
    <dbReference type="NCBI Taxonomy" id="449393"/>
    <lineage>
        <taxon>unclassified sequences</taxon>
        <taxon>metagenomes</taxon>
        <taxon>ecological metagenomes</taxon>
    </lineage>
</organism>
<protein>
    <submittedName>
        <fullName evidence="1">Unannotated protein</fullName>
    </submittedName>
</protein>
<gene>
    <name evidence="1" type="ORF">UFOPK1773_00916</name>
</gene>
<dbReference type="InterPro" id="IPR050582">
    <property type="entry name" value="HAD-like_SerB"/>
</dbReference>
<dbReference type="PANTHER" id="PTHR43344:SF15">
    <property type="entry name" value="PHOSPHOSERINE PHOSPHATASE SERB1"/>
    <property type="match status" value="1"/>
</dbReference>
<sequence length="258" mass="28660">MAPTSNKAAFFDVDNTLLRGSTLYFLGRGMYQRGFFSKSDISKFVLANIRYRLTGKENPEEINRWQDAATDFIGGHNVKEILAIGQDVYNQYVSPKLWQGTIDIAQTHLSNGEEVWLVTAAPEDMAQLIAKNLGFTGAIGSKAESQNGIYTGKMIGTLLHGKEKARAIVELAVEHGFELKNCYSYSDSHNDLPLLLAVGNPSAINPDAILRIRALREGWPIHDFRRARVLNRALGPVVSRLAALVTFITPRWGKGKER</sequence>
<dbReference type="InterPro" id="IPR006385">
    <property type="entry name" value="HAD_hydro_SerB1"/>
</dbReference>